<dbReference type="SUPFAM" id="SSF48695">
    <property type="entry name" value="Multiheme cytochromes"/>
    <property type="match status" value="1"/>
</dbReference>
<accession>A0A550JJA5</accession>
<evidence type="ECO:0000256" key="1">
    <source>
        <dbReference type="SAM" id="MobiDB-lite"/>
    </source>
</evidence>
<evidence type="ECO:0000313" key="3">
    <source>
        <dbReference type="EMBL" id="TRO83284.1"/>
    </source>
</evidence>
<keyword evidence="2" id="KW-0732">Signal</keyword>
<dbReference type="AlphaFoldDB" id="A0A550JJA5"/>
<comment type="caution">
    <text evidence="3">The sequence shown here is derived from an EMBL/GenBank/DDBJ whole genome shotgun (WGS) entry which is preliminary data.</text>
</comment>
<name>A0A550JJA5_9BACT</name>
<dbReference type="OrthoDB" id="9788951at2"/>
<dbReference type="InterPro" id="IPR036280">
    <property type="entry name" value="Multihaem_cyt_sf"/>
</dbReference>
<dbReference type="Proteomes" id="UP000317155">
    <property type="component" value="Unassembled WGS sequence"/>
</dbReference>
<organism evidence="3 4">
    <name type="scientific">Trichloromonas acetexigens</name>
    <dbReference type="NCBI Taxonomy" id="38815"/>
    <lineage>
        <taxon>Bacteria</taxon>
        <taxon>Pseudomonadati</taxon>
        <taxon>Thermodesulfobacteriota</taxon>
        <taxon>Desulfuromonadia</taxon>
        <taxon>Desulfuromonadales</taxon>
        <taxon>Trichloromonadaceae</taxon>
        <taxon>Trichloromonas</taxon>
    </lineage>
</organism>
<dbReference type="EMBL" id="VJVV01000002">
    <property type="protein sequence ID" value="TRO83284.1"/>
    <property type="molecule type" value="Genomic_DNA"/>
</dbReference>
<feature type="chain" id="PRO_5022070012" evidence="2">
    <location>
        <begin position="23"/>
        <end position="278"/>
    </location>
</feature>
<reference evidence="3 4" key="1">
    <citation type="submission" date="2019-07" db="EMBL/GenBank/DDBJ databases">
        <title>Insights of Desulfuromonas acetexigens electromicrobiology.</title>
        <authorList>
            <person name="Katuri K."/>
            <person name="Sapireddy V."/>
            <person name="Shaw D.R."/>
            <person name="Saikaly P."/>
        </authorList>
    </citation>
    <scope>NUCLEOTIDE SEQUENCE [LARGE SCALE GENOMIC DNA]</scope>
    <source>
        <strain evidence="3 4">2873</strain>
    </source>
</reference>
<proteinExistence type="predicted"/>
<gene>
    <name evidence="3" type="ORF">FL622_04155</name>
</gene>
<keyword evidence="4" id="KW-1185">Reference proteome</keyword>
<evidence type="ECO:0000256" key="2">
    <source>
        <dbReference type="SAM" id="SignalP"/>
    </source>
</evidence>
<sequence>MTRRILFALIPMLAAGALLAWAAGFDHEAHVKEYVDGGDCAACHVAGAPSIIPEIAVCLECHGQEEVGGISLPAPKTHGPLWALNHRAEAKGNAIDCNACHEQSDCLDCHKAGFSHEQGAFSNNMVNVHRSDFHVTHPIAARTDQNLCSSCHEPNYCNECHDRFQMRGSDIGSPSHRRTFDMGLDVAVGHENFTEAMCDDCHLTDSVSPSYHTWSIGHAREARRSLATCQACHPDGDVCLKCHSARGGLKINPHGNDWGDRKGSLNDASNGKTCRRCH</sequence>
<protein>
    <submittedName>
        <fullName evidence="3">Cytochrome C</fullName>
    </submittedName>
</protein>
<dbReference type="RefSeq" id="WP_092056094.1">
    <property type="nucleotide sequence ID" value="NZ_FOJJ01000012.1"/>
</dbReference>
<feature type="signal peptide" evidence="2">
    <location>
        <begin position="1"/>
        <end position="22"/>
    </location>
</feature>
<evidence type="ECO:0000313" key="4">
    <source>
        <dbReference type="Proteomes" id="UP000317155"/>
    </source>
</evidence>
<feature type="region of interest" description="Disordered" evidence="1">
    <location>
        <begin position="253"/>
        <end position="278"/>
    </location>
</feature>